<protein>
    <recommendedName>
        <fullName evidence="2">Fe(2+) transporter FeoB</fullName>
    </recommendedName>
    <alternativeName>
        <fullName evidence="14">Ferrous iron transport protein B</fullName>
    </alternativeName>
</protein>
<evidence type="ECO:0000256" key="5">
    <source>
        <dbReference type="ARBA" id="ARBA00022496"/>
    </source>
</evidence>
<dbReference type="PRINTS" id="PR00326">
    <property type="entry name" value="GTP1OBG"/>
</dbReference>
<dbReference type="Gene3D" id="3.40.50.300">
    <property type="entry name" value="P-loop containing nucleotide triphosphate hydrolases"/>
    <property type="match status" value="1"/>
</dbReference>
<keyword evidence="11" id="KW-0406">Ion transport</keyword>
<feature type="domain" description="FeoB-type G" evidence="16">
    <location>
        <begin position="3"/>
        <end position="168"/>
    </location>
</feature>
<keyword evidence="7" id="KW-0812">Transmembrane</keyword>
<keyword evidence="8" id="KW-0547">Nucleotide-binding</keyword>
<keyword evidence="12" id="KW-0342">GTP-binding</keyword>
<dbReference type="InterPro" id="IPR005225">
    <property type="entry name" value="Small_GTP-bd"/>
</dbReference>
<evidence type="ECO:0000256" key="13">
    <source>
        <dbReference type="ARBA" id="ARBA00023136"/>
    </source>
</evidence>
<dbReference type="GO" id="GO:0015093">
    <property type="term" value="F:ferrous iron transmembrane transporter activity"/>
    <property type="evidence" value="ECO:0007669"/>
    <property type="project" value="TreeGrafter"/>
</dbReference>
<comment type="subcellular location">
    <subcellularLocation>
        <location evidence="1">Cell inner membrane</location>
        <topology evidence="1">Multi-pass membrane protein</topology>
    </subcellularLocation>
</comment>
<keyword evidence="3" id="KW-0813">Transport</keyword>
<evidence type="ECO:0000256" key="2">
    <source>
        <dbReference type="ARBA" id="ARBA00022371"/>
    </source>
</evidence>
<organism evidence="17">
    <name type="scientific">Caldilinea aerophila</name>
    <dbReference type="NCBI Taxonomy" id="133453"/>
    <lineage>
        <taxon>Bacteria</taxon>
        <taxon>Bacillati</taxon>
        <taxon>Chloroflexota</taxon>
        <taxon>Caldilineae</taxon>
        <taxon>Caldilineales</taxon>
        <taxon>Caldilineaceae</taxon>
        <taxon>Caldilinea</taxon>
    </lineage>
</organism>
<evidence type="ECO:0000256" key="4">
    <source>
        <dbReference type="ARBA" id="ARBA00022475"/>
    </source>
</evidence>
<feature type="compositionally biased region" description="Basic and acidic residues" evidence="15">
    <location>
        <begin position="190"/>
        <end position="199"/>
    </location>
</feature>
<evidence type="ECO:0000256" key="1">
    <source>
        <dbReference type="ARBA" id="ARBA00004429"/>
    </source>
</evidence>
<dbReference type="PANTHER" id="PTHR43185:SF1">
    <property type="entry name" value="FE(2+) TRANSPORTER FEOB"/>
    <property type="match status" value="1"/>
</dbReference>
<dbReference type="InterPro" id="IPR030389">
    <property type="entry name" value="G_FEOB_dom"/>
</dbReference>
<evidence type="ECO:0000256" key="7">
    <source>
        <dbReference type="ARBA" id="ARBA00022692"/>
    </source>
</evidence>
<dbReference type="GO" id="GO:0005886">
    <property type="term" value="C:plasma membrane"/>
    <property type="evidence" value="ECO:0007669"/>
    <property type="project" value="UniProtKB-SubCell"/>
</dbReference>
<feature type="region of interest" description="Disordered" evidence="15">
    <location>
        <begin position="176"/>
        <end position="199"/>
    </location>
</feature>
<evidence type="ECO:0000256" key="11">
    <source>
        <dbReference type="ARBA" id="ARBA00023065"/>
    </source>
</evidence>
<dbReference type="InterPro" id="IPR027417">
    <property type="entry name" value="P-loop_NTPase"/>
</dbReference>
<dbReference type="InterPro" id="IPR050860">
    <property type="entry name" value="FeoB_GTPase"/>
</dbReference>
<dbReference type="NCBIfam" id="TIGR00231">
    <property type="entry name" value="small_GTP"/>
    <property type="match status" value="1"/>
</dbReference>
<keyword evidence="13" id="KW-0472">Membrane</keyword>
<dbReference type="AlphaFoldDB" id="A0A7C1JFD5"/>
<comment type="caution">
    <text evidence="17">The sequence shown here is derived from an EMBL/GenBank/DDBJ whole genome shotgun (WGS) entry which is preliminary data.</text>
</comment>
<dbReference type="GO" id="GO:0005525">
    <property type="term" value="F:GTP binding"/>
    <property type="evidence" value="ECO:0007669"/>
    <property type="project" value="UniProtKB-KW"/>
</dbReference>
<accession>A0A7C1JFD5</accession>
<gene>
    <name evidence="17" type="ORF">ENQ20_00845</name>
</gene>
<evidence type="ECO:0000256" key="9">
    <source>
        <dbReference type="ARBA" id="ARBA00022989"/>
    </source>
</evidence>
<keyword evidence="9" id="KW-1133">Transmembrane helix</keyword>
<dbReference type="PANTHER" id="PTHR43185">
    <property type="entry name" value="FERROUS IRON TRANSPORT PROTEIN B"/>
    <property type="match status" value="1"/>
</dbReference>
<dbReference type="PROSITE" id="PS51711">
    <property type="entry name" value="G_FEOB"/>
    <property type="match status" value="1"/>
</dbReference>
<reference evidence="17" key="1">
    <citation type="journal article" date="2020" name="mSystems">
        <title>Genome- and Community-Level Interaction Insights into Carbon Utilization and Element Cycling Functions of Hydrothermarchaeota in Hydrothermal Sediment.</title>
        <authorList>
            <person name="Zhou Z."/>
            <person name="Liu Y."/>
            <person name="Xu W."/>
            <person name="Pan J."/>
            <person name="Luo Z.H."/>
            <person name="Li M."/>
        </authorList>
    </citation>
    <scope>NUCLEOTIDE SEQUENCE [LARGE SCALE GENOMIC DNA]</scope>
    <source>
        <strain evidence="17">SpSt-289</strain>
    </source>
</reference>
<dbReference type="Pfam" id="PF02421">
    <property type="entry name" value="FeoB_N"/>
    <property type="match status" value="1"/>
</dbReference>
<evidence type="ECO:0000256" key="14">
    <source>
        <dbReference type="ARBA" id="ARBA00031200"/>
    </source>
</evidence>
<keyword evidence="10" id="KW-0408">Iron</keyword>
<dbReference type="InterPro" id="IPR006073">
    <property type="entry name" value="GTP-bd"/>
</dbReference>
<proteinExistence type="predicted"/>
<evidence type="ECO:0000313" key="17">
    <source>
        <dbReference type="EMBL" id="HDX30021.1"/>
    </source>
</evidence>
<dbReference type="CDD" id="cd01879">
    <property type="entry name" value="FeoB"/>
    <property type="match status" value="1"/>
</dbReference>
<evidence type="ECO:0000259" key="16">
    <source>
        <dbReference type="PROSITE" id="PS51711"/>
    </source>
</evidence>
<evidence type="ECO:0000256" key="3">
    <source>
        <dbReference type="ARBA" id="ARBA00022448"/>
    </source>
</evidence>
<evidence type="ECO:0000256" key="12">
    <source>
        <dbReference type="ARBA" id="ARBA00023134"/>
    </source>
</evidence>
<dbReference type="SUPFAM" id="SSF52540">
    <property type="entry name" value="P-loop containing nucleoside triphosphate hydrolases"/>
    <property type="match status" value="1"/>
</dbReference>
<evidence type="ECO:0000256" key="6">
    <source>
        <dbReference type="ARBA" id="ARBA00022519"/>
    </source>
</evidence>
<dbReference type="FunFam" id="3.40.50.300:FF:000426">
    <property type="entry name" value="Ferrous iron transport protein B"/>
    <property type="match status" value="1"/>
</dbReference>
<keyword evidence="4" id="KW-1003">Cell membrane</keyword>
<evidence type="ECO:0000256" key="8">
    <source>
        <dbReference type="ARBA" id="ARBA00022741"/>
    </source>
</evidence>
<evidence type="ECO:0000256" key="10">
    <source>
        <dbReference type="ARBA" id="ARBA00023004"/>
    </source>
</evidence>
<sequence length="199" mass="21822">MQEIIVALAGNPNVGKSTIFNALTGDEQQIGNWPGKTVERRSGRLRCERNDVFITVVDLPGAYSLSPYSPEEEIARDFIVEARPHLVVNVLDAANLERNLYLTTQILETGVPLLVVLNMLDQARARGIQIDAARLSQALGGRSVVELVARRGQGMDVLRNRIVEMATELRLQRNGAGSDDNLAGSTEGFHTPERKSCCI</sequence>
<name>A0A7C1JFD5_9CHLR</name>
<evidence type="ECO:0000256" key="15">
    <source>
        <dbReference type="SAM" id="MobiDB-lite"/>
    </source>
</evidence>
<keyword evidence="5" id="KW-0410">Iron transport</keyword>
<keyword evidence="6" id="KW-0997">Cell inner membrane</keyword>
<dbReference type="EMBL" id="DSMG01000008">
    <property type="protein sequence ID" value="HDX30021.1"/>
    <property type="molecule type" value="Genomic_DNA"/>
</dbReference>